<feature type="domain" description="Major facilitator superfamily (MFS) profile" evidence="7">
    <location>
        <begin position="19"/>
        <end position="465"/>
    </location>
</feature>
<proteinExistence type="predicted"/>
<feature type="transmembrane region" description="Helical" evidence="6">
    <location>
        <begin position="86"/>
        <end position="109"/>
    </location>
</feature>
<keyword evidence="5" id="KW-0046">Antibiotic resistance</keyword>
<feature type="transmembrane region" description="Helical" evidence="6">
    <location>
        <begin position="237"/>
        <end position="253"/>
    </location>
</feature>
<feature type="transmembrane region" description="Helical" evidence="6">
    <location>
        <begin position="115"/>
        <end position="135"/>
    </location>
</feature>
<dbReference type="InterPro" id="IPR011701">
    <property type="entry name" value="MFS"/>
</dbReference>
<keyword evidence="3 6" id="KW-1133">Transmembrane helix</keyword>
<dbReference type="InterPro" id="IPR036259">
    <property type="entry name" value="MFS_trans_sf"/>
</dbReference>
<feature type="transmembrane region" description="Helical" evidence="6">
    <location>
        <begin position="274"/>
        <end position="298"/>
    </location>
</feature>
<feature type="transmembrane region" description="Helical" evidence="6">
    <location>
        <begin position="18"/>
        <end position="41"/>
    </location>
</feature>
<dbReference type="InterPro" id="IPR020846">
    <property type="entry name" value="MFS_dom"/>
</dbReference>
<evidence type="ECO:0000313" key="8">
    <source>
        <dbReference type="EMBL" id="GAA3863122.1"/>
    </source>
</evidence>
<gene>
    <name evidence="8" type="ORF">GCM10022207_28750</name>
</gene>
<evidence type="ECO:0000256" key="5">
    <source>
        <dbReference type="ARBA" id="ARBA00023251"/>
    </source>
</evidence>
<dbReference type="Proteomes" id="UP001501563">
    <property type="component" value="Unassembled WGS sequence"/>
</dbReference>
<comment type="subcellular location">
    <subcellularLocation>
        <location evidence="1">Cell membrane</location>
        <topology evidence="1">Multi-pass membrane protein</topology>
    </subcellularLocation>
</comment>
<dbReference type="Gene3D" id="1.20.1250.20">
    <property type="entry name" value="MFS general substrate transporter like domains"/>
    <property type="match status" value="1"/>
</dbReference>
<feature type="transmembrane region" description="Helical" evidence="6">
    <location>
        <begin position="304"/>
        <end position="327"/>
    </location>
</feature>
<sequence length="470" mass="48754">MTAPVQAAERAGTGNPRVILAILSLAAFMASLDVFIVNVAFDRIGESFEGSSLGDVSWVLNAYAIFYAALLVPLGRLADKVGRKQVFLLGLGVFTAASMACAAAPGLWWLVAFRILQAAGAAALTPTSLGLLLATAPPDRRMPYVRLWSAVAGIAAAAGPVLGGILVTASWRWVFLVNLPVGLIALVAAARAVPDSRDSRVSRLPDLAGAGLLTTGIGTLALALVKGGDWGWGDGRTIASFVVAALLLAGFVRRAERHPVPVVEPDLYRVRSFAAANVAMITFSIGFAGYLLTVVLWMQNVWHWSTITTGLAVAPGPAIVPVVTVLVQRYCRRVHPGVLTALGCLAFAAGIIMTLALAGPNGSSYASELLPGQLVSGVGIGLALPTLLSSATAALPAHRTSTGSGVINMTRQIGFVLGVSIVVAILGVTSTYATTHDAFVHGWWTLAVIELVAAVACLGLLDRRTRPTGT</sequence>
<evidence type="ECO:0000256" key="3">
    <source>
        <dbReference type="ARBA" id="ARBA00022989"/>
    </source>
</evidence>
<dbReference type="CDD" id="cd17321">
    <property type="entry name" value="MFS_MMR_MDR_like"/>
    <property type="match status" value="1"/>
</dbReference>
<feature type="transmembrane region" description="Helical" evidence="6">
    <location>
        <begin position="204"/>
        <end position="225"/>
    </location>
</feature>
<dbReference type="PANTHER" id="PTHR42718">
    <property type="entry name" value="MAJOR FACILITATOR SUPERFAMILY MULTIDRUG TRANSPORTER MFSC"/>
    <property type="match status" value="1"/>
</dbReference>
<feature type="transmembrane region" description="Helical" evidence="6">
    <location>
        <begin position="173"/>
        <end position="192"/>
    </location>
</feature>
<dbReference type="Pfam" id="PF07690">
    <property type="entry name" value="MFS_1"/>
    <property type="match status" value="1"/>
</dbReference>
<dbReference type="PANTHER" id="PTHR42718:SF48">
    <property type="entry name" value="CONSERVED TWO-DOMAIN MEMBRANE PROTEIN-RELATED"/>
    <property type="match status" value="1"/>
</dbReference>
<evidence type="ECO:0000259" key="7">
    <source>
        <dbReference type="PROSITE" id="PS50850"/>
    </source>
</evidence>
<keyword evidence="2 6" id="KW-0812">Transmembrane</keyword>
<dbReference type="Gene3D" id="1.20.1720.10">
    <property type="entry name" value="Multidrug resistance protein D"/>
    <property type="match status" value="1"/>
</dbReference>
<name>A0ABP7K297_9ACTN</name>
<keyword evidence="4 6" id="KW-0472">Membrane</keyword>
<evidence type="ECO:0000256" key="1">
    <source>
        <dbReference type="ARBA" id="ARBA00004651"/>
    </source>
</evidence>
<feature type="transmembrane region" description="Helical" evidence="6">
    <location>
        <begin position="441"/>
        <end position="461"/>
    </location>
</feature>
<dbReference type="EMBL" id="BAAAZA010000007">
    <property type="protein sequence ID" value="GAA3863122.1"/>
    <property type="molecule type" value="Genomic_DNA"/>
</dbReference>
<dbReference type="PROSITE" id="PS50850">
    <property type="entry name" value="MFS"/>
    <property type="match status" value="1"/>
</dbReference>
<keyword evidence="9" id="KW-1185">Reference proteome</keyword>
<reference evidence="9" key="1">
    <citation type="journal article" date="2019" name="Int. J. Syst. Evol. Microbiol.">
        <title>The Global Catalogue of Microorganisms (GCM) 10K type strain sequencing project: providing services to taxonomists for standard genome sequencing and annotation.</title>
        <authorList>
            <consortium name="The Broad Institute Genomics Platform"/>
            <consortium name="The Broad Institute Genome Sequencing Center for Infectious Disease"/>
            <person name="Wu L."/>
            <person name="Ma J."/>
        </authorList>
    </citation>
    <scope>NUCLEOTIDE SEQUENCE [LARGE SCALE GENOMIC DNA]</scope>
    <source>
        <strain evidence="9">JCM 16578</strain>
    </source>
</reference>
<accession>A0ABP7K297</accession>
<comment type="caution">
    <text evidence="8">The sequence shown here is derived from an EMBL/GenBank/DDBJ whole genome shotgun (WGS) entry which is preliminary data.</text>
</comment>
<dbReference type="InterPro" id="IPR005829">
    <property type="entry name" value="Sugar_transporter_CS"/>
</dbReference>
<organism evidence="8 9">
    <name type="scientific">Streptomyces lannensis</name>
    <dbReference type="NCBI Taxonomy" id="766498"/>
    <lineage>
        <taxon>Bacteria</taxon>
        <taxon>Bacillati</taxon>
        <taxon>Actinomycetota</taxon>
        <taxon>Actinomycetes</taxon>
        <taxon>Kitasatosporales</taxon>
        <taxon>Streptomycetaceae</taxon>
        <taxon>Streptomyces</taxon>
    </lineage>
</organism>
<feature type="transmembrane region" description="Helical" evidence="6">
    <location>
        <begin position="147"/>
        <end position="167"/>
    </location>
</feature>
<dbReference type="SUPFAM" id="SSF103473">
    <property type="entry name" value="MFS general substrate transporter"/>
    <property type="match status" value="1"/>
</dbReference>
<feature type="transmembrane region" description="Helical" evidence="6">
    <location>
        <begin position="374"/>
        <end position="395"/>
    </location>
</feature>
<feature type="transmembrane region" description="Helical" evidence="6">
    <location>
        <begin position="415"/>
        <end position="435"/>
    </location>
</feature>
<protein>
    <submittedName>
        <fullName evidence="8">MFS transporter</fullName>
    </submittedName>
</protein>
<evidence type="ECO:0000256" key="4">
    <source>
        <dbReference type="ARBA" id="ARBA00023136"/>
    </source>
</evidence>
<evidence type="ECO:0000313" key="9">
    <source>
        <dbReference type="Proteomes" id="UP001501563"/>
    </source>
</evidence>
<dbReference type="PROSITE" id="PS00216">
    <property type="entry name" value="SUGAR_TRANSPORT_1"/>
    <property type="match status" value="1"/>
</dbReference>
<evidence type="ECO:0000256" key="6">
    <source>
        <dbReference type="SAM" id="Phobius"/>
    </source>
</evidence>
<evidence type="ECO:0000256" key="2">
    <source>
        <dbReference type="ARBA" id="ARBA00022692"/>
    </source>
</evidence>
<feature type="transmembrane region" description="Helical" evidence="6">
    <location>
        <begin position="56"/>
        <end position="74"/>
    </location>
</feature>
<feature type="transmembrane region" description="Helical" evidence="6">
    <location>
        <begin position="339"/>
        <end position="359"/>
    </location>
</feature>